<accession>A0A074ZZ87</accession>
<feature type="compositionally biased region" description="Polar residues" evidence="1">
    <location>
        <begin position="1"/>
        <end position="11"/>
    </location>
</feature>
<evidence type="ECO:0000256" key="1">
    <source>
        <dbReference type="SAM" id="MobiDB-lite"/>
    </source>
</evidence>
<sequence>MLSAQAENVHQQLPDHRQCPSNKTDNSPREATAVQIFIRKLTTALYMDSHILRVDSSPEAVTQNSEYETSSNMHAKDEIERPSLLTVLTDHKLFRFRVSISIYLDAVRSWFSCSTPSVPKCYDNRKKHEGWDTARLFKPRQENSRGRGRIRTTDLPVVELEDCSPSAHYLTILTAAGTKQPEQAIGLILPEPITTCAHSL</sequence>
<dbReference type="GeneID" id="20325130"/>
<keyword evidence="3" id="KW-1185">Reference proteome</keyword>
<organism evidence="2 3">
    <name type="scientific">Opisthorchis viverrini</name>
    <name type="common">Southeast Asian liver fluke</name>
    <dbReference type="NCBI Taxonomy" id="6198"/>
    <lineage>
        <taxon>Eukaryota</taxon>
        <taxon>Metazoa</taxon>
        <taxon>Spiralia</taxon>
        <taxon>Lophotrochozoa</taxon>
        <taxon>Platyhelminthes</taxon>
        <taxon>Trematoda</taxon>
        <taxon>Digenea</taxon>
        <taxon>Opisthorchiida</taxon>
        <taxon>Opisthorchiata</taxon>
        <taxon>Opisthorchiidae</taxon>
        <taxon>Opisthorchis</taxon>
    </lineage>
</organism>
<dbReference type="EMBL" id="KL597050">
    <property type="protein sequence ID" value="KER20494.1"/>
    <property type="molecule type" value="Genomic_DNA"/>
</dbReference>
<dbReference type="KEGG" id="ovi:T265_10962"/>
<evidence type="ECO:0000313" key="3">
    <source>
        <dbReference type="Proteomes" id="UP000054324"/>
    </source>
</evidence>
<dbReference type="RefSeq" id="XP_009175751.1">
    <property type="nucleotide sequence ID" value="XM_009177487.1"/>
</dbReference>
<evidence type="ECO:0000313" key="2">
    <source>
        <dbReference type="EMBL" id="KER20494.1"/>
    </source>
</evidence>
<protein>
    <submittedName>
        <fullName evidence="2">Uncharacterized protein</fullName>
    </submittedName>
</protein>
<dbReference type="Proteomes" id="UP000054324">
    <property type="component" value="Unassembled WGS sequence"/>
</dbReference>
<dbReference type="AlphaFoldDB" id="A0A074ZZ87"/>
<gene>
    <name evidence="2" type="ORF">T265_10962</name>
</gene>
<reference evidence="2 3" key="1">
    <citation type="submission" date="2013-11" db="EMBL/GenBank/DDBJ databases">
        <title>Opisthorchis viverrini - life in the bile duct.</title>
        <authorList>
            <person name="Young N.D."/>
            <person name="Nagarajan N."/>
            <person name="Lin S.J."/>
            <person name="Korhonen P.K."/>
            <person name="Jex A.R."/>
            <person name="Hall R.S."/>
            <person name="Safavi-Hemami H."/>
            <person name="Kaewkong W."/>
            <person name="Bertrand D."/>
            <person name="Gao S."/>
            <person name="Seet Q."/>
            <person name="Wongkham S."/>
            <person name="Teh B.T."/>
            <person name="Wongkham C."/>
            <person name="Intapan P.M."/>
            <person name="Maleewong W."/>
            <person name="Yang X."/>
            <person name="Hu M."/>
            <person name="Wang Z."/>
            <person name="Hofmann A."/>
            <person name="Sternberg P.W."/>
            <person name="Tan P."/>
            <person name="Wang J."/>
            <person name="Gasser R.B."/>
        </authorList>
    </citation>
    <scope>NUCLEOTIDE SEQUENCE [LARGE SCALE GENOMIC DNA]</scope>
</reference>
<feature type="region of interest" description="Disordered" evidence="1">
    <location>
        <begin position="1"/>
        <end position="28"/>
    </location>
</feature>
<name>A0A074ZZ87_OPIVI</name>
<proteinExistence type="predicted"/>
<dbReference type="CTD" id="20325130"/>